<dbReference type="STRING" id="2880.D8LSK8"/>
<dbReference type="Pfam" id="PF12796">
    <property type="entry name" value="Ank_2"/>
    <property type="match status" value="2"/>
</dbReference>
<evidence type="ECO:0000256" key="4">
    <source>
        <dbReference type="SAM" id="MobiDB-lite"/>
    </source>
</evidence>
<dbReference type="PROSITE" id="PS50088">
    <property type="entry name" value="ANK_REPEAT"/>
    <property type="match status" value="3"/>
</dbReference>
<dbReference type="EMBL" id="FN649760">
    <property type="protein sequence ID" value="CBN77845.1"/>
    <property type="molecule type" value="Genomic_DNA"/>
</dbReference>
<evidence type="ECO:0000313" key="6">
    <source>
        <dbReference type="Proteomes" id="UP000002630"/>
    </source>
</evidence>
<evidence type="ECO:0000256" key="2">
    <source>
        <dbReference type="ARBA" id="ARBA00023043"/>
    </source>
</evidence>
<dbReference type="eggNOG" id="KOG4177">
    <property type="taxonomic scope" value="Eukaryota"/>
</dbReference>
<keyword evidence="1" id="KW-0677">Repeat</keyword>
<dbReference type="PROSITE" id="PS50297">
    <property type="entry name" value="ANK_REP_REGION"/>
    <property type="match status" value="2"/>
</dbReference>
<feature type="repeat" description="ANK" evidence="3">
    <location>
        <begin position="188"/>
        <end position="220"/>
    </location>
</feature>
<dbReference type="SMART" id="SM00248">
    <property type="entry name" value="ANK"/>
    <property type="match status" value="7"/>
</dbReference>
<name>D8LSK8_ECTSI</name>
<dbReference type="InterPro" id="IPR002110">
    <property type="entry name" value="Ankyrin_rpt"/>
</dbReference>
<dbReference type="AlphaFoldDB" id="D8LSK8"/>
<sequence length="619" mass="64234">MNRSLDPTIRAHRQPRTAHVTWKLARSNYQSSAAAGSPPSPQSPGTASEGILNSGKSAVVQPPGSATLALPPTSSSRGAARRWAWFPCNRSLEPSPLSTTMARSATKPQLAAQLLAYIRQRNEAGVERTLAAGASVDGSSELDWRPIIAAAASCKVGMAELLIKRKADVDLGSLNDLRCSDGLEVLGKGVRALHVAINHYNVDVFRLLLKAGADPDSANGKGLTPLMLTCILEDSARGEQRAVMARELLEAGADPALADFQGKTALGFAAARDQTNLIDILLQKAPTTLNRATPDGLTPLYAAAMSGKGKAVSHLLSAGARQPPASAEKDMCPLVAAVRENHQEVVRVLLTDRGMKAIGGADVIPRAVGAAASARKGRASIVRMLLSAEGHEREGHWARCRYKEDPVLHSAVSFGNISATRVLLAAGADETAENEDGRPAREVVGFNAPSLQRDPAKKGAIVRMLERGPAYRARSWAWPATARAYTAGHTCAAAATTAAPGACGAAAASSNDVCGSGFVGGSGDACAVARPRGHEPGDGCAVREADGACANGDDCGGGASVDNGTDLPAAHGGGSSAPLGVRIYRPKKRNAFLVPWLVARYADLGAVPRVEATGMVVLR</sequence>
<organism evidence="5 6">
    <name type="scientific">Ectocarpus siliculosus</name>
    <name type="common">Brown alga</name>
    <name type="synonym">Conferva siliculosa</name>
    <dbReference type="NCBI Taxonomy" id="2880"/>
    <lineage>
        <taxon>Eukaryota</taxon>
        <taxon>Sar</taxon>
        <taxon>Stramenopiles</taxon>
        <taxon>Ochrophyta</taxon>
        <taxon>PX clade</taxon>
        <taxon>Phaeophyceae</taxon>
        <taxon>Ectocarpales</taxon>
        <taxon>Ectocarpaceae</taxon>
        <taxon>Ectocarpus</taxon>
    </lineage>
</organism>
<dbReference type="InterPro" id="IPR036770">
    <property type="entry name" value="Ankyrin_rpt-contain_sf"/>
</dbReference>
<dbReference type="InParanoid" id="D8LSK8"/>
<dbReference type="OrthoDB" id="20872at2759"/>
<keyword evidence="6" id="KW-1185">Reference proteome</keyword>
<dbReference type="PANTHER" id="PTHR24198">
    <property type="entry name" value="ANKYRIN REPEAT AND PROTEIN KINASE DOMAIN-CONTAINING PROTEIN"/>
    <property type="match status" value="1"/>
</dbReference>
<feature type="compositionally biased region" description="Low complexity" evidence="4">
    <location>
        <begin position="30"/>
        <end position="48"/>
    </location>
</feature>
<feature type="region of interest" description="Disordered" evidence="4">
    <location>
        <begin position="29"/>
        <end position="75"/>
    </location>
</feature>
<evidence type="ECO:0000256" key="1">
    <source>
        <dbReference type="ARBA" id="ARBA00022737"/>
    </source>
</evidence>
<gene>
    <name evidence="5" type="ORF">Esi_0074_0062</name>
</gene>
<feature type="repeat" description="ANK" evidence="3">
    <location>
        <begin position="295"/>
        <end position="320"/>
    </location>
</feature>
<dbReference type="PANTHER" id="PTHR24198:SF165">
    <property type="entry name" value="ANKYRIN REPEAT-CONTAINING PROTEIN-RELATED"/>
    <property type="match status" value="1"/>
</dbReference>
<reference evidence="5 6" key="1">
    <citation type="journal article" date="2010" name="Nature">
        <title>The Ectocarpus genome and the independent evolution of multicellularity in brown algae.</title>
        <authorList>
            <person name="Cock J.M."/>
            <person name="Sterck L."/>
            <person name="Rouze P."/>
            <person name="Scornet D."/>
            <person name="Allen A.E."/>
            <person name="Amoutzias G."/>
            <person name="Anthouard V."/>
            <person name="Artiguenave F."/>
            <person name="Aury J.M."/>
            <person name="Badger J.H."/>
            <person name="Beszteri B."/>
            <person name="Billiau K."/>
            <person name="Bonnet E."/>
            <person name="Bothwell J.H."/>
            <person name="Bowler C."/>
            <person name="Boyen C."/>
            <person name="Brownlee C."/>
            <person name="Carrano C.J."/>
            <person name="Charrier B."/>
            <person name="Cho G.Y."/>
            <person name="Coelho S.M."/>
            <person name="Collen J."/>
            <person name="Corre E."/>
            <person name="Da Silva C."/>
            <person name="Delage L."/>
            <person name="Delaroque N."/>
            <person name="Dittami S.M."/>
            <person name="Doulbeau S."/>
            <person name="Elias M."/>
            <person name="Farnham G."/>
            <person name="Gachon C.M."/>
            <person name="Gschloessl B."/>
            <person name="Heesch S."/>
            <person name="Jabbari K."/>
            <person name="Jubin C."/>
            <person name="Kawai H."/>
            <person name="Kimura K."/>
            <person name="Kloareg B."/>
            <person name="Kupper F.C."/>
            <person name="Lang D."/>
            <person name="Le Bail A."/>
            <person name="Leblanc C."/>
            <person name="Lerouge P."/>
            <person name="Lohr M."/>
            <person name="Lopez P.J."/>
            <person name="Martens C."/>
            <person name="Maumus F."/>
            <person name="Michel G."/>
            <person name="Miranda-Saavedra D."/>
            <person name="Morales J."/>
            <person name="Moreau H."/>
            <person name="Motomura T."/>
            <person name="Nagasato C."/>
            <person name="Napoli C.A."/>
            <person name="Nelson D.R."/>
            <person name="Nyvall-Collen P."/>
            <person name="Peters A.F."/>
            <person name="Pommier C."/>
            <person name="Potin P."/>
            <person name="Poulain J."/>
            <person name="Quesneville H."/>
            <person name="Read B."/>
            <person name="Rensing S.A."/>
            <person name="Ritter A."/>
            <person name="Rousvoal S."/>
            <person name="Samanta M."/>
            <person name="Samson G."/>
            <person name="Schroeder D.C."/>
            <person name="Segurens B."/>
            <person name="Strittmatter M."/>
            <person name="Tonon T."/>
            <person name="Tregear J.W."/>
            <person name="Valentin K."/>
            <person name="von Dassow P."/>
            <person name="Yamagishi T."/>
            <person name="Van de Peer Y."/>
            <person name="Wincker P."/>
        </authorList>
    </citation>
    <scope>NUCLEOTIDE SEQUENCE [LARGE SCALE GENOMIC DNA]</scope>
    <source>
        <strain evidence="6">Ec32 / CCAP1310/4</strain>
    </source>
</reference>
<dbReference type="SUPFAM" id="SSF48403">
    <property type="entry name" value="Ankyrin repeat"/>
    <property type="match status" value="1"/>
</dbReference>
<evidence type="ECO:0000313" key="5">
    <source>
        <dbReference type="EMBL" id="CBN77845.1"/>
    </source>
</evidence>
<proteinExistence type="predicted"/>
<dbReference type="Proteomes" id="UP000002630">
    <property type="component" value="Unassembled WGS sequence"/>
</dbReference>
<feature type="repeat" description="ANK" evidence="3">
    <location>
        <begin position="403"/>
        <end position="435"/>
    </location>
</feature>
<keyword evidence="2 3" id="KW-0040">ANK repeat</keyword>
<accession>D8LSK8</accession>
<dbReference type="Gene3D" id="1.25.40.20">
    <property type="entry name" value="Ankyrin repeat-containing domain"/>
    <property type="match status" value="3"/>
</dbReference>
<evidence type="ECO:0000256" key="3">
    <source>
        <dbReference type="PROSITE-ProRule" id="PRU00023"/>
    </source>
</evidence>
<protein>
    <submittedName>
        <fullName evidence="5">Ankyrin</fullName>
    </submittedName>
</protein>